<comment type="caution">
    <text evidence="1">The sequence shown here is derived from an EMBL/GenBank/DDBJ whole genome shotgun (WGS) entry which is preliminary data.</text>
</comment>
<protein>
    <submittedName>
        <fullName evidence="1">19265_t:CDS:1</fullName>
    </submittedName>
</protein>
<sequence length="71" mass="8274">MIPPTQPDERTRLLRNEAEAEARRQLLEDAFDISPDGIPRAHNVYRTKPPRIVALDVFRGFMMLLQSVERK</sequence>
<evidence type="ECO:0000313" key="2">
    <source>
        <dbReference type="Proteomes" id="UP000789405"/>
    </source>
</evidence>
<gene>
    <name evidence="1" type="ORF">DERYTH_LOCUS4146</name>
</gene>
<dbReference type="OrthoDB" id="2505607at2759"/>
<reference evidence="1" key="1">
    <citation type="submission" date="2021-06" db="EMBL/GenBank/DDBJ databases">
        <authorList>
            <person name="Kallberg Y."/>
            <person name="Tangrot J."/>
            <person name="Rosling A."/>
        </authorList>
    </citation>
    <scope>NUCLEOTIDE SEQUENCE</scope>
    <source>
        <strain evidence="1">MA453B</strain>
    </source>
</reference>
<name>A0A9N9ADZ6_9GLOM</name>
<dbReference type="EMBL" id="CAJVPY010001555">
    <property type="protein sequence ID" value="CAG8526812.1"/>
    <property type="molecule type" value="Genomic_DNA"/>
</dbReference>
<dbReference type="AlphaFoldDB" id="A0A9N9ADZ6"/>
<organism evidence="1 2">
    <name type="scientific">Dentiscutata erythropus</name>
    <dbReference type="NCBI Taxonomy" id="1348616"/>
    <lineage>
        <taxon>Eukaryota</taxon>
        <taxon>Fungi</taxon>
        <taxon>Fungi incertae sedis</taxon>
        <taxon>Mucoromycota</taxon>
        <taxon>Glomeromycotina</taxon>
        <taxon>Glomeromycetes</taxon>
        <taxon>Diversisporales</taxon>
        <taxon>Gigasporaceae</taxon>
        <taxon>Dentiscutata</taxon>
    </lineage>
</organism>
<accession>A0A9N9ADZ6</accession>
<dbReference type="Proteomes" id="UP000789405">
    <property type="component" value="Unassembled WGS sequence"/>
</dbReference>
<proteinExistence type="predicted"/>
<keyword evidence="2" id="KW-1185">Reference proteome</keyword>
<evidence type="ECO:0000313" key="1">
    <source>
        <dbReference type="EMBL" id="CAG8526812.1"/>
    </source>
</evidence>